<evidence type="ECO:0000256" key="5">
    <source>
        <dbReference type="SAM" id="MobiDB-lite"/>
    </source>
</evidence>
<dbReference type="AlphaFoldDB" id="A0A7E4V393"/>
<keyword evidence="3 6" id="KW-1133">Transmembrane helix</keyword>
<feature type="transmembrane region" description="Helical" evidence="6">
    <location>
        <begin position="188"/>
        <end position="209"/>
    </location>
</feature>
<evidence type="ECO:0000313" key="9">
    <source>
        <dbReference type="WBParaSite" id="Pan_g15973.t1"/>
    </source>
</evidence>
<keyword evidence="8" id="KW-1185">Reference proteome</keyword>
<evidence type="ECO:0000313" key="8">
    <source>
        <dbReference type="Proteomes" id="UP000492821"/>
    </source>
</evidence>
<feature type="region of interest" description="Disordered" evidence="5">
    <location>
        <begin position="483"/>
        <end position="510"/>
    </location>
</feature>
<dbReference type="Gene3D" id="1.20.1250.20">
    <property type="entry name" value="MFS general substrate transporter like domains"/>
    <property type="match status" value="1"/>
</dbReference>
<accession>A0A7E4V393</accession>
<feature type="transmembrane region" description="Helical" evidence="6">
    <location>
        <begin position="296"/>
        <end position="317"/>
    </location>
</feature>
<dbReference type="InterPro" id="IPR005829">
    <property type="entry name" value="Sugar_transporter_CS"/>
</dbReference>
<evidence type="ECO:0000256" key="6">
    <source>
        <dbReference type="SAM" id="Phobius"/>
    </source>
</evidence>
<organism evidence="8 9">
    <name type="scientific">Panagrellus redivivus</name>
    <name type="common">Microworm</name>
    <dbReference type="NCBI Taxonomy" id="6233"/>
    <lineage>
        <taxon>Eukaryota</taxon>
        <taxon>Metazoa</taxon>
        <taxon>Ecdysozoa</taxon>
        <taxon>Nematoda</taxon>
        <taxon>Chromadorea</taxon>
        <taxon>Rhabditida</taxon>
        <taxon>Tylenchina</taxon>
        <taxon>Panagrolaimomorpha</taxon>
        <taxon>Panagrolaimoidea</taxon>
        <taxon>Panagrolaimidae</taxon>
        <taxon>Panagrellus</taxon>
    </lineage>
</organism>
<dbReference type="WBParaSite" id="Pan_g15973.t1">
    <property type="protein sequence ID" value="Pan_g15973.t1"/>
    <property type="gene ID" value="Pan_g15973"/>
</dbReference>
<feature type="domain" description="Major facilitator superfamily (MFS) profile" evidence="7">
    <location>
        <begin position="55"/>
        <end position="474"/>
    </location>
</feature>
<evidence type="ECO:0000256" key="3">
    <source>
        <dbReference type="ARBA" id="ARBA00022989"/>
    </source>
</evidence>
<reference evidence="8" key="1">
    <citation type="journal article" date="2013" name="Genetics">
        <title>The draft genome and transcriptome of Panagrellus redivivus are shaped by the harsh demands of a free-living lifestyle.</title>
        <authorList>
            <person name="Srinivasan J."/>
            <person name="Dillman A.R."/>
            <person name="Macchietto M.G."/>
            <person name="Heikkinen L."/>
            <person name="Lakso M."/>
            <person name="Fracchia K.M."/>
            <person name="Antoshechkin I."/>
            <person name="Mortazavi A."/>
            <person name="Wong G."/>
            <person name="Sternberg P.W."/>
        </authorList>
    </citation>
    <scope>NUCLEOTIDE SEQUENCE [LARGE SCALE GENOMIC DNA]</scope>
    <source>
        <strain evidence="8">MT8872</strain>
    </source>
</reference>
<dbReference type="InterPro" id="IPR005828">
    <property type="entry name" value="MFS_sugar_transport-like"/>
</dbReference>
<keyword evidence="4 6" id="KW-0472">Membrane</keyword>
<feature type="transmembrane region" description="Helical" evidence="6">
    <location>
        <begin position="154"/>
        <end position="176"/>
    </location>
</feature>
<feature type="compositionally biased region" description="Basic and acidic residues" evidence="5">
    <location>
        <begin position="484"/>
        <end position="500"/>
    </location>
</feature>
<evidence type="ECO:0000256" key="1">
    <source>
        <dbReference type="ARBA" id="ARBA00004141"/>
    </source>
</evidence>
<feature type="transmembrane region" description="Helical" evidence="6">
    <location>
        <begin position="50"/>
        <end position="73"/>
    </location>
</feature>
<dbReference type="SUPFAM" id="SSF103473">
    <property type="entry name" value="MFS general substrate transporter"/>
    <property type="match status" value="1"/>
</dbReference>
<evidence type="ECO:0000256" key="2">
    <source>
        <dbReference type="ARBA" id="ARBA00022692"/>
    </source>
</evidence>
<reference evidence="9" key="2">
    <citation type="submission" date="2020-10" db="UniProtKB">
        <authorList>
            <consortium name="WormBaseParasite"/>
        </authorList>
    </citation>
    <scope>IDENTIFICATION</scope>
</reference>
<evidence type="ECO:0000256" key="4">
    <source>
        <dbReference type="ARBA" id="ARBA00023136"/>
    </source>
</evidence>
<dbReference type="Pfam" id="PF00083">
    <property type="entry name" value="Sugar_tr"/>
    <property type="match status" value="1"/>
</dbReference>
<feature type="transmembrane region" description="Helical" evidence="6">
    <location>
        <begin position="382"/>
        <end position="408"/>
    </location>
</feature>
<feature type="transmembrane region" description="Helical" evidence="6">
    <location>
        <begin position="329"/>
        <end position="350"/>
    </location>
</feature>
<dbReference type="PROSITE" id="PS50850">
    <property type="entry name" value="MFS"/>
    <property type="match status" value="1"/>
</dbReference>
<dbReference type="Proteomes" id="UP000492821">
    <property type="component" value="Unassembled WGS sequence"/>
</dbReference>
<dbReference type="PANTHER" id="PTHR24064">
    <property type="entry name" value="SOLUTE CARRIER FAMILY 22 MEMBER"/>
    <property type="match status" value="1"/>
</dbReference>
<dbReference type="PROSITE" id="PS00216">
    <property type="entry name" value="SUGAR_TRANSPORT_1"/>
    <property type="match status" value="1"/>
</dbReference>
<evidence type="ECO:0000259" key="7">
    <source>
        <dbReference type="PROSITE" id="PS50850"/>
    </source>
</evidence>
<feature type="transmembrane region" description="Helical" evidence="6">
    <location>
        <begin position="449"/>
        <end position="470"/>
    </location>
</feature>
<feature type="transmembrane region" description="Helical" evidence="6">
    <location>
        <begin position="420"/>
        <end position="443"/>
    </location>
</feature>
<feature type="transmembrane region" description="Helical" evidence="6">
    <location>
        <begin position="215"/>
        <end position="236"/>
    </location>
</feature>
<sequence length="510" mass="57121">MSGEPAKPLPKLDEETDTVVAYPELKEKPDKLRFETFIERYLRDFGPFQWITLLVMASPCLAPAIHIMSTVFIMGDHEPITFYCKGTNPNFSMVCERTYLRTVIQGSYYLGQMIGSLIISIISDRNGRRLAFIISVIIQIYCATWVMIPLGVSAYVLGRIGLGFAHYGLFGLPLVMALEMLSPDKRKWATFGAGCLFSTGQVILGFIAMLELDMLEFQFAIFLPMVLLLFCVWFSYESPRWLLSQGRTKEAGHIFARVAHWNKTCLPSNWQDMIEIEHSGPQPTVPLTALFKTPKICLRFIVVICLWPVVSMVYYGMSTKMDLLGGNLYANFIAGGLVEIPANLLVMMFIDKIGRRWMTFIALMVVSFSLASSLVFTQDNTAAWISLVQILVAKCAATAVYSTIYTYTPELFPTSVRTRAVGVCSLFARVGGILSSFMVYYLVPRFGRVVIVIPFAVLAFIAAIGVRLLLPETAGTHLPQTVEDVEHPSTRKERAKEHELQPLTSDAKNV</sequence>
<name>A0A7E4V393_PANRE</name>
<dbReference type="GO" id="GO:0016020">
    <property type="term" value="C:membrane"/>
    <property type="evidence" value="ECO:0007669"/>
    <property type="project" value="UniProtKB-SubCell"/>
</dbReference>
<dbReference type="InterPro" id="IPR020846">
    <property type="entry name" value="MFS_dom"/>
</dbReference>
<protein>
    <submittedName>
        <fullName evidence="9">MFS domain-containing protein</fullName>
    </submittedName>
</protein>
<feature type="transmembrane region" description="Helical" evidence="6">
    <location>
        <begin position="106"/>
        <end position="123"/>
    </location>
</feature>
<feature type="transmembrane region" description="Helical" evidence="6">
    <location>
        <begin position="357"/>
        <end position="376"/>
    </location>
</feature>
<feature type="transmembrane region" description="Helical" evidence="6">
    <location>
        <begin position="130"/>
        <end position="148"/>
    </location>
</feature>
<comment type="subcellular location">
    <subcellularLocation>
        <location evidence="1">Membrane</location>
        <topology evidence="1">Multi-pass membrane protein</topology>
    </subcellularLocation>
</comment>
<proteinExistence type="predicted"/>
<dbReference type="GO" id="GO:0022857">
    <property type="term" value="F:transmembrane transporter activity"/>
    <property type="evidence" value="ECO:0007669"/>
    <property type="project" value="InterPro"/>
</dbReference>
<keyword evidence="2 6" id="KW-0812">Transmembrane</keyword>
<dbReference type="InterPro" id="IPR036259">
    <property type="entry name" value="MFS_trans_sf"/>
</dbReference>